<sequence>MSNIFFPPGCNNNNVKVSTLDDLTHRGAVYKKWLGTRDIEIPEVHGPKSRLMAVGLVLKIRREGGHFRCIMSIYSFKSKKGKNVFLLSTVHSVSRRCETSGKPEIVLTYNKSKGGVDTMDQMAYAFTEKTKRWLLVVLFNIIDLSRVIRQARLSKNKMPHDDN</sequence>
<dbReference type="Proteomes" id="UP000735302">
    <property type="component" value="Unassembled WGS sequence"/>
</dbReference>
<dbReference type="InterPro" id="IPR029526">
    <property type="entry name" value="PGBD"/>
</dbReference>
<comment type="caution">
    <text evidence="2">The sequence shown here is derived from an EMBL/GenBank/DDBJ whole genome shotgun (WGS) entry which is preliminary data.</text>
</comment>
<proteinExistence type="predicted"/>
<protein>
    <submittedName>
        <fullName evidence="2">PiggyBac transposable element-derived protein 4</fullName>
    </submittedName>
</protein>
<evidence type="ECO:0000313" key="2">
    <source>
        <dbReference type="EMBL" id="GFN94395.1"/>
    </source>
</evidence>
<dbReference type="EMBL" id="BLXT01002453">
    <property type="protein sequence ID" value="GFN94395.1"/>
    <property type="molecule type" value="Genomic_DNA"/>
</dbReference>
<evidence type="ECO:0000259" key="1">
    <source>
        <dbReference type="Pfam" id="PF13843"/>
    </source>
</evidence>
<keyword evidence="3" id="KW-1185">Reference proteome</keyword>
<dbReference type="Pfam" id="PF13843">
    <property type="entry name" value="DDE_Tnp_1_7"/>
    <property type="match status" value="1"/>
</dbReference>
<organism evidence="2 3">
    <name type="scientific">Plakobranchus ocellatus</name>
    <dbReference type="NCBI Taxonomy" id="259542"/>
    <lineage>
        <taxon>Eukaryota</taxon>
        <taxon>Metazoa</taxon>
        <taxon>Spiralia</taxon>
        <taxon>Lophotrochozoa</taxon>
        <taxon>Mollusca</taxon>
        <taxon>Gastropoda</taxon>
        <taxon>Heterobranchia</taxon>
        <taxon>Euthyneura</taxon>
        <taxon>Panpulmonata</taxon>
        <taxon>Sacoglossa</taxon>
        <taxon>Placobranchoidea</taxon>
        <taxon>Plakobranchidae</taxon>
        <taxon>Plakobranchus</taxon>
    </lineage>
</organism>
<feature type="domain" description="PiggyBac transposable element-derived protein" evidence="1">
    <location>
        <begin position="71"/>
        <end position="145"/>
    </location>
</feature>
<gene>
    <name evidence="2" type="ORF">PoB_002090100</name>
</gene>
<dbReference type="AlphaFoldDB" id="A0AAV3ZEQ7"/>
<reference evidence="2 3" key="1">
    <citation type="journal article" date="2021" name="Elife">
        <title>Chloroplast acquisition without the gene transfer in kleptoplastic sea slugs, Plakobranchus ocellatus.</title>
        <authorList>
            <person name="Maeda T."/>
            <person name="Takahashi S."/>
            <person name="Yoshida T."/>
            <person name="Shimamura S."/>
            <person name="Takaki Y."/>
            <person name="Nagai Y."/>
            <person name="Toyoda A."/>
            <person name="Suzuki Y."/>
            <person name="Arimoto A."/>
            <person name="Ishii H."/>
            <person name="Satoh N."/>
            <person name="Nishiyama T."/>
            <person name="Hasebe M."/>
            <person name="Maruyama T."/>
            <person name="Minagawa J."/>
            <person name="Obokata J."/>
            <person name="Shigenobu S."/>
        </authorList>
    </citation>
    <scope>NUCLEOTIDE SEQUENCE [LARGE SCALE GENOMIC DNA]</scope>
</reference>
<evidence type="ECO:0000313" key="3">
    <source>
        <dbReference type="Proteomes" id="UP000735302"/>
    </source>
</evidence>
<name>A0AAV3ZEQ7_9GAST</name>
<accession>A0AAV3ZEQ7</accession>